<proteinExistence type="predicted"/>
<dbReference type="EMBL" id="JACGCI010000106">
    <property type="protein sequence ID" value="KAF6745420.1"/>
    <property type="molecule type" value="Genomic_DNA"/>
</dbReference>
<dbReference type="Proteomes" id="UP000521943">
    <property type="component" value="Unassembled WGS sequence"/>
</dbReference>
<protein>
    <submittedName>
        <fullName evidence="1">Uncharacterized protein</fullName>
    </submittedName>
</protein>
<evidence type="ECO:0000313" key="1">
    <source>
        <dbReference type="EMBL" id="KAF6745420.1"/>
    </source>
</evidence>
<organism evidence="1 2">
    <name type="scientific">Ephemerocybe angulata</name>
    <dbReference type="NCBI Taxonomy" id="980116"/>
    <lineage>
        <taxon>Eukaryota</taxon>
        <taxon>Fungi</taxon>
        <taxon>Dikarya</taxon>
        <taxon>Basidiomycota</taxon>
        <taxon>Agaricomycotina</taxon>
        <taxon>Agaricomycetes</taxon>
        <taxon>Agaricomycetidae</taxon>
        <taxon>Agaricales</taxon>
        <taxon>Agaricineae</taxon>
        <taxon>Psathyrellaceae</taxon>
        <taxon>Ephemerocybe</taxon>
    </lineage>
</organism>
<name>A0A8H6HFE8_9AGAR</name>
<reference evidence="1 2" key="1">
    <citation type="submission" date="2020-07" db="EMBL/GenBank/DDBJ databases">
        <title>Comparative genomics of pyrophilous fungi reveals a link between fire events and developmental genes.</title>
        <authorList>
            <consortium name="DOE Joint Genome Institute"/>
            <person name="Steindorff A.S."/>
            <person name="Carver A."/>
            <person name="Calhoun S."/>
            <person name="Stillman K."/>
            <person name="Liu H."/>
            <person name="Lipzen A."/>
            <person name="Pangilinan J."/>
            <person name="Labutti K."/>
            <person name="Bruns T.D."/>
            <person name="Grigoriev I.V."/>
        </authorList>
    </citation>
    <scope>NUCLEOTIDE SEQUENCE [LARGE SCALE GENOMIC DNA]</scope>
    <source>
        <strain evidence="1 2">CBS 144469</strain>
    </source>
</reference>
<evidence type="ECO:0000313" key="2">
    <source>
        <dbReference type="Proteomes" id="UP000521943"/>
    </source>
</evidence>
<dbReference type="AlphaFoldDB" id="A0A8H6HFE8"/>
<sequence length="128" mass="14706">MWVWVYESINLGPMVCILGFSAAQPEESLVLYIGRSYLRYHFASLKVFRLIHVNLTKRLGHAWRTQANRKIRSSPQQAMRTDANRKVAGYFGFRNDARKASPTSTLNDPVQGVLDGEHKLDDSEYFEV</sequence>
<comment type="caution">
    <text evidence="1">The sequence shown here is derived from an EMBL/GenBank/DDBJ whole genome shotgun (WGS) entry which is preliminary data.</text>
</comment>
<accession>A0A8H6HFE8</accession>
<keyword evidence="2" id="KW-1185">Reference proteome</keyword>
<gene>
    <name evidence="1" type="ORF">DFP72DRAFT_856529</name>
</gene>